<accession>A0A4W6DYI2</accession>
<proteinExistence type="predicted"/>
<keyword evidence="5" id="KW-1185">Reference proteome</keyword>
<feature type="region of interest" description="Disordered" evidence="1">
    <location>
        <begin position="177"/>
        <end position="226"/>
    </location>
</feature>
<feature type="domain" description="Interferon/interleukin receptor" evidence="3">
    <location>
        <begin position="17"/>
        <end position="58"/>
    </location>
</feature>
<dbReference type="Pfam" id="PF09294">
    <property type="entry name" value="Interfer-bind"/>
    <property type="match status" value="1"/>
</dbReference>
<feature type="compositionally biased region" description="Acidic residues" evidence="1">
    <location>
        <begin position="313"/>
        <end position="328"/>
    </location>
</feature>
<dbReference type="GeneTree" id="ENSGT00940000178189"/>
<organism evidence="4 5">
    <name type="scientific">Lates calcarifer</name>
    <name type="common">Barramundi</name>
    <name type="synonym">Holocentrus calcarifer</name>
    <dbReference type="NCBI Taxonomy" id="8187"/>
    <lineage>
        <taxon>Eukaryota</taxon>
        <taxon>Metazoa</taxon>
        <taxon>Chordata</taxon>
        <taxon>Craniata</taxon>
        <taxon>Vertebrata</taxon>
        <taxon>Euteleostomi</taxon>
        <taxon>Actinopterygii</taxon>
        <taxon>Neopterygii</taxon>
        <taxon>Teleostei</taxon>
        <taxon>Neoteleostei</taxon>
        <taxon>Acanthomorphata</taxon>
        <taxon>Carangaria</taxon>
        <taxon>Carangaria incertae sedis</taxon>
        <taxon>Centropomidae</taxon>
        <taxon>Lates</taxon>
    </lineage>
</organism>
<reference evidence="4" key="2">
    <citation type="submission" date="2025-08" db="UniProtKB">
        <authorList>
            <consortium name="Ensembl"/>
        </authorList>
    </citation>
    <scope>IDENTIFICATION</scope>
</reference>
<evidence type="ECO:0000313" key="5">
    <source>
        <dbReference type="Proteomes" id="UP000314980"/>
    </source>
</evidence>
<feature type="region of interest" description="Disordered" evidence="1">
    <location>
        <begin position="131"/>
        <end position="162"/>
    </location>
</feature>
<dbReference type="Ensembl" id="ENSLCAT00010031771.1">
    <property type="protein sequence ID" value="ENSLCAP00010031076.1"/>
    <property type="gene ID" value="ENSLCAG00010014601.1"/>
</dbReference>
<dbReference type="InterPro" id="IPR015373">
    <property type="entry name" value="Interferon/interleukin_rcp_dom"/>
</dbReference>
<feature type="compositionally biased region" description="Polar residues" evidence="1">
    <location>
        <begin position="215"/>
        <end position="226"/>
    </location>
</feature>
<protein>
    <recommendedName>
        <fullName evidence="3">Interferon/interleukin receptor domain-containing protein</fullName>
    </recommendedName>
</protein>
<reference evidence="5" key="1">
    <citation type="submission" date="2015-09" db="EMBL/GenBank/DDBJ databases">
        <authorList>
            <person name="Sai Rama Sridatta P."/>
        </authorList>
    </citation>
    <scope>NUCLEOTIDE SEQUENCE [LARGE SCALE GENOMIC DNA]</scope>
</reference>
<feature type="region of interest" description="Disordered" evidence="1">
    <location>
        <begin position="260"/>
        <end position="341"/>
    </location>
</feature>
<dbReference type="STRING" id="8187.ENSLCAP00010031076"/>
<dbReference type="AlphaFoldDB" id="A0A4W6DYI2"/>
<keyword evidence="2" id="KW-0812">Transmembrane</keyword>
<evidence type="ECO:0000256" key="2">
    <source>
        <dbReference type="SAM" id="Phobius"/>
    </source>
</evidence>
<reference evidence="4" key="3">
    <citation type="submission" date="2025-09" db="UniProtKB">
        <authorList>
            <consortium name="Ensembl"/>
        </authorList>
    </citation>
    <scope>IDENTIFICATION</scope>
</reference>
<keyword evidence="2" id="KW-1133">Transmembrane helix</keyword>
<keyword evidence="2" id="KW-0472">Membrane</keyword>
<dbReference type="InParanoid" id="A0A4W6DYI2"/>
<feature type="transmembrane region" description="Helical" evidence="2">
    <location>
        <begin position="67"/>
        <end position="94"/>
    </location>
</feature>
<feature type="compositionally biased region" description="Acidic residues" evidence="1">
    <location>
        <begin position="265"/>
        <end position="289"/>
    </location>
</feature>
<sequence length="341" mass="36653">SNVGLWSVCVQFFNNIKSLRRQILVDLAPSRLYCVSVCFADSLAPRESNYSQPICAFTSGIFSADPLISALLCLVVLFGVVVLALLILTGFICLRKRPLPWVLTSSHHIEGVLVTHAGGVTPSSICKLALPSSGEKRSNQSLSDESNGESETETTGGNKGGYKLRVGSNLTSSLSSSTSSLSACAPPKLKPQPNVSSNQTSDLLSPQPEVPVSAETPSCSGLNHTLSIDTDSLTVRKIKTDKEVVAEEDSQDVNLLTLTFGRHEEEEEESHLDVTEVEPESDSASEEDNIAPIQPSQTSDTKKVATETVSCSADEEEEEGEEEEEEDSGYMGRPSRDVLQC</sequence>
<evidence type="ECO:0000259" key="3">
    <source>
        <dbReference type="Pfam" id="PF09294"/>
    </source>
</evidence>
<evidence type="ECO:0000313" key="4">
    <source>
        <dbReference type="Ensembl" id="ENSLCAP00010031076.1"/>
    </source>
</evidence>
<feature type="compositionally biased region" description="Polar residues" evidence="1">
    <location>
        <begin position="193"/>
        <end position="204"/>
    </location>
</feature>
<evidence type="ECO:0000256" key="1">
    <source>
        <dbReference type="SAM" id="MobiDB-lite"/>
    </source>
</evidence>
<name>A0A4W6DYI2_LATCA</name>
<dbReference type="Proteomes" id="UP000314980">
    <property type="component" value="Unassembled WGS sequence"/>
</dbReference>